<organism evidence="13 14">
    <name type="scientific">Oryzias latipes</name>
    <name type="common">Japanese rice fish</name>
    <name type="synonym">Japanese killifish</name>
    <dbReference type="NCBI Taxonomy" id="8090"/>
    <lineage>
        <taxon>Eukaryota</taxon>
        <taxon>Metazoa</taxon>
        <taxon>Chordata</taxon>
        <taxon>Craniata</taxon>
        <taxon>Vertebrata</taxon>
        <taxon>Euteleostomi</taxon>
        <taxon>Actinopterygii</taxon>
        <taxon>Neopterygii</taxon>
        <taxon>Teleostei</taxon>
        <taxon>Neoteleostei</taxon>
        <taxon>Acanthomorphata</taxon>
        <taxon>Ovalentaria</taxon>
        <taxon>Atherinomorphae</taxon>
        <taxon>Beloniformes</taxon>
        <taxon>Adrianichthyidae</taxon>
        <taxon>Oryziinae</taxon>
        <taxon>Oryzias</taxon>
    </lineage>
</organism>
<dbReference type="Pfam" id="PF00265">
    <property type="entry name" value="TK"/>
    <property type="match status" value="1"/>
</dbReference>
<keyword evidence="5 11" id="KW-0547">Nucleotide-binding</keyword>
<comment type="subunit">
    <text evidence="9">Homotetramer. Tetramerization from dimerization is induced by ATP and increases catalytic efficiency due to a high affinity for thymidine. Tetramerization is inhibited by phosphorylation at Ser-13. Interacts (via the KEN box) with FZR1.</text>
</comment>
<comment type="similarity">
    <text evidence="1 12">Belongs to the thymidine kinase family.</text>
</comment>
<evidence type="ECO:0000256" key="10">
    <source>
        <dbReference type="ARBA" id="ARBA00048113"/>
    </source>
</evidence>
<sequence length="282" mass="31577">MPIKVFKRIKRRQRRRMRLVSFGQRLGQPSSLRLTAAVDWLQASRDSRSLVEILIEMSEMDVLDSSVLSNSPLKCRGQIQVIFGPMFSGKSTELLRRVRRFQVAQYKCLVIKYAGDTRYSDTGVATHDKNTMEAIPANSLSDVRAAALKACVIGIDEGQFFPDTVEFSEEMANLGKTVIVAALDATFQRKPFGNILSLVPLAESVVKLHAVCMQCYREAAYTKRIGVEKEVEVIGGADKYQAVCRTCYGGQEDKENTRKTPIRAGKEVEASLPRKVFSHLHL</sequence>
<evidence type="ECO:0000256" key="5">
    <source>
        <dbReference type="ARBA" id="ARBA00022741"/>
    </source>
</evidence>
<dbReference type="PANTHER" id="PTHR11441:SF0">
    <property type="entry name" value="THYMIDINE KINASE, CYTOSOLIC"/>
    <property type="match status" value="1"/>
</dbReference>
<dbReference type="InterPro" id="IPR027417">
    <property type="entry name" value="P-loop_NTPase"/>
</dbReference>
<reference key="1">
    <citation type="journal article" date="2007" name="Nature">
        <title>The medaka draft genome and insights into vertebrate genome evolution.</title>
        <authorList>
            <person name="Kasahara M."/>
            <person name="Naruse K."/>
            <person name="Sasaki S."/>
            <person name="Nakatani Y."/>
            <person name="Qu W."/>
            <person name="Ahsan B."/>
            <person name="Yamada T."/>
            <person name="Nagayasu Y."/>
            <person name="Doi K."/>
            <person name="Kasai Y."/>
            <person name="Jindo T."/>
            <person name="Kobayashi D."/>
            <person name="Shimada A."/>
            <person name="Toyoda A."/>
            <person name="Kuroki Y."/>
            <person name="Fujiyama A."/>
            <person name="Sasaki T."/>
            <person name="Shimizu A."/>
            <person name="Asakawa S."/>
            <person name="Shimizu N."/>
            <person name="Hashimoto S."/>
            <person name="Yang J."/>
            <person name="Lee Y."/>
            <person name="Matsushima K."/>
            <person name="Sugano S."/>
            <person name="Sakaizumi M."/>
            <person name="Narita T."/>
            <person name="Ohishi K."/>
            <person name="Haga S."/>
            <person name="Ohta F."/>
            <person name="Nomoto H."/>
            <person name="Nogata K."/>
            <person name="Morishita T."/>
            <person name="Endo T."/>
            <person name="Shin-I T."/>
            <person name="Takeda H."/>
            <person name="Morishita S."/>
            <person name="Kohara Y."/>
        </authorList>
    </citation>
    <scope>NUCLEOTIDE SEQUENCE [LARGE SCALE GENOMIC DNA]</scope>
    <source>
        <strain>Hd-rR</strain>
    </source>
</reference>
<evidence type="ECO:0000313" key="14">
    <source>
        <dbReference type="Proteomes" id="UP000265200"/>
    </source>
</evidence>
<evidence type="ECO:0000256" key="12">
    <source>
        <dbReference type="RuleBase" id="RU004165"/>
    </source>
</evidence>
<evidence type="ECO:0000256" key="8">
    <source>
        <dbReference type="ARBA" id="ARBA00022840"/>
    </source>
</evidence>
<dbReference type="Proteomes" id="UP000265200">
    <property type="component" value="Chromosome 1"/>
</dbReference>
<keyword evidence="6 11" id="KW-0418">Kinase</keyword>
<dbReference type="InterPro" id="IPR001267">
    <property type="entry name" value="Thymidine_kinase"/>
</dbReference>
<keyword evidence="3 11" id="KW-0808">Transferase</keyword>
<keyword evidence="4" id="KW-0479">Metal-binding</keyword>
<name>A0A3P9H3P3_ORYLA</name>
<dbReference type="FunFam" id="3.30.60.20:FF:000028">
    <property type="entry name" value="Thymidine kinase"/>
    <property type="match status" value="1"/>
</dbReference>
<accession>A0A3P9H3P3</accession>
<dbReference type="GO" id="GO:0004797">
    <property type="term" value="F:thymidine kinase activity"/>
    <property type="evidence" value="ECO:0007669"/>
    <property type="project" value="UniProtKB-EC"/>
</dbReference>
<dbReference type="Gene3D" id="3.30.60.20">
    <property type="match status" value="1"/>
</dbReference>
<comment type="catalytic activity">
    <reaction evidence="10">
        <text>thymidine + ATP = dTMP + ADP + H(+)</text>
        <dbReference type="Rhea" id="RHEA:19129"/>
        <dbReference type="ChEBI" id="CHEBI:15378"/>
        <dbReference type="ChEBI" id="CHEBI:17748"/>
        <dbReference type="ChEBI" id="CHEBI:30616"/>
        <dbReference type="ChEBI" id="CHEBI:63528"/>
        <dbReference type="ChEBI" id="CHEBI:456216"/>
        <dbReference type="EC" id="2.7.1.21"/>
    </reaction>
    <physiologicalReaction direction="left-to-right" evidence="10">
        <dbReference type="Rhea" id="RHEA:19130"/>
    </physiologicalReaction>
</comment>
<dbReference type="PANTHER" id="PTHR11441">
    <property type="entry name" value="THYMIDINE KINASE"/>
    <property type="match status" value="1"/>
</dbReference>
<dbReference type="FunFam" id="3.40.50.300:FF:000761">
    <property type="entry name" value="Thymidine kinase"/>
    <property type="match status" value="1"/>
</dbReference>
<keyword evidence="7" id="KW-0862">Zinc</keyword>
<evidence type="ECO:0000256" key="7">
    <source>
        <dbReference type="ARBA" id="ARBA00022833"/>
    </source>
</evidence>
<keyword evidence="2 11" id="KW-0237">DNA synthesis</keyword>
<dbReference type="InterPro" id="IPR020633">
    <property type="entry name" value="Thymidine_kinase_CS"/>
</dbReference>
<dbReference type="Gene3D" id="3.40.50.300">
    <property type="entry name" value="P-loop containing nucleotide triphosphate hydrolases"/>
    <property type="match status" value="1"/>
</dbReference>
<evidence type="ECO:0000256" key="6">
    <source>
        <dbReference type="ARBA" id="ARBA00022777"/>
    </source>
</evidence>
<dbReference type="Ensembl" id="ENSORLT00015010982.1">
    <property type="protein sequence ID" value="ENSORLP00015002440.1"/>
    <property type="gene ID" value="ENSORLG00015003097.1"/>
</dbReference>
<dbReference type="GO" id="GO:0071897">
    <property type="term" value="P:DNA biosynthetic process"/>
    <property type="evidence" value="ECO:0007669"/>
    <property type="project" value="UniProtKB-KW"/>
</dbReference>
<dbReference type="GO" id="GO:0046872">
    <property type="term" value="F:metal ion binding"/>
    <property type="evidence" value="ECO:0007669"/>
    <property type="project" value="UniProtKB-KW"/>
</dbReference>
<proteinExistence type="inferred from homology"/>
<evidence type="ECO:0000313" key="13">
    <source>
        <dbReference type="Ensembl" id="ENSORLP00015002440.1"/>
    </source>
</evidence>
<evidence type="ECO:0000256" key="11">
    <source>
        <dbReference type="RuleBase" id="RU000544"/>
    </source>
</evidence>
<reference evidence="13" key="4">
    <citation type="submission" date="2025-09" db="UniProtKB">
        <authorList>
            <consortium name="Ensembl"/>
        </authorList>
    </citation>
    <scope>IDENTIFICATION</scope>
    <source>
        <strain evidence="13">HSOK</strain>
    </source>
</reference>
<evidence type="ECO:0000256" key="3">
    <source>
        <dbReference type="ARBA" id="ARBA00022679"/>
    </source>
</evidence>
<evidence type="ECO:0000256" key="9">
    <source>
        <dbReference type="ARBA" id="ARBA00046642"/>
    </source>
</evidence>
<reference evidence="13" key="3">
    <citation type="submission" date="2025-08" db="UniProtKB">
        <authorList>
            <consortium name="Ensembl"/>
        </authorList>
    </citation>
    <scope>IDENTIFICATION</scope>
    <source>
        <strain evidence="13">HSOK</strain>
    </source>
</reference>
<keyword evidence="8 11" id="KW-0067">ATP-binding</keyword>
<evidence type="ECO:0000256" key="4">
    <source>
        <dbReference type="ARBA" id="ARBA00022723"/>
    </source>
</evidence>
<dbReference type="SUPFAM" id="SSF57716">
    <property type="entry name" value="Glucocorticoid receptor-like (DNA-binding domain)"/>
    <property type="match status" value="1"/>
</dbReference>
<dbReference type="PROSITE" id="PS00603">
    <property type="entry name" value="TK_CELLULAR_TYPE"/>
    <property type="match status" value="1"/>
</dbReference>
<dbReference type="GO" id="GO:0005524">
    <property type="term" value="F:ATP binding"/>
    <property type="evidence" value="ECO:0007669"/>
    <property type="project" value="UniProtKB-KW"/>
</dbReference>
<dbReference type="SUPFAM" id="SSF52540">
    <property type="entry name" value="P-loop containing nucleoside triphosphate hydrolases"/>
    <property type="match status" value="1"/>
</dbReference>
<evidence type="ECO:0000256" key="2">
    <source>
        <dbReference type="ARBA" id="ARBA00022634"/>
    </source>
</evidence>
<dbReference type="EC" id="2.7.1.21" evidence="11"/>
<evidence type="ECO:0000256" key="1">
    <source>
        <dbReference type="ARBA" id="ARBA00007587"/>
    </source>
</evidence>
<dbReference type="AlphaFoldDB" id="A0A3P9H3P3"/>
<reference evidence="13 14" key="2">
    <citation type="submission" date="2017-04" db="EMBL/GenBank/DDBJ databases">
        <title>CpG methylation of centromeres and impact of large insertions on vertebrate speciation.</title>
        <authorList>
            <person name="Ichikawa K."/>
            <person name="Yoshimura J."/>
            <person name="Morishita S."/>
        </authorList>
    </citation>
    <scope>NUCLEOTIDE SEQUENCE</scope>
    <source>
        <strain evidence="13 14">HSOK</strain>
    </source>
</reference>
<protein>
    <recommendedName>
        <fullName evidence="11">Thymidine kinase</fullName>
        <ecNumber evidence="11">2.7.1.21</ecNumber>
    </recommendedName>
</protein>